<keyword evidence="5" id="KW-1185">Reference proteome</keyword>
<keyword evidence="2" id="KW-0694">RNA-binding</keyword>
<dbReference type="InterPro" id="IPR021790">
    <property type="entry name" value="PTBP1-like_RRM2"/>
</dbReference>
<evidence type="ECO:0000256" key="2">
    <source>
        <dbReference type="ARBA" id="ARBA00022884"/>
    </source>
</evidence>
<evidence type="ECO:0000313" key="4">
    <source>
        <dbReference type="EMBL" id="KAK1666806.1"/>
    </source>
</evidence>
<keyword evidence="1" id="KW-0677">Repeat</keyword>
<dbReference type="Pfam" id="PF11835">
    <property type="entry name" value="RRM_8"/>
    <property type="match status" value="1"/>
</dbReference>
<dbReference type="EMBL" id="JAUUTY010000003">
    <property type="protein sequence ID" value="KAK1666806.1"/>
    <property type="molecule type" value="Genomic_DNA"/>
</dbReference>
<feature type="domain" description="PTBP1-like RNA recognition motif 2" evidence="3">
    <location>
        <begin position="113"/>
        <end position="191"/>
    </location>
</feature>
<organism evidence="4 5">
    <name type="scientific">Lolium multiflorum</name>
    <name type="common">Italian ryegrass</name>
    <name type="synonym">Lolium perenne subsp. multiflorum</name>
    <dbReference type="NCBI Taxonomy" id="4521"/>
    <lineage>
        <taxon>Eukaryota</taxon>
        <taxon>Viridiplantae</taxon>
        <taxon>Streptophyta</taxon>
        <taxon>Embryophyta</taxon>
        <taxon>Tracheophyta</taxon>
        <taxon>Spermatophyta</taxon>
        <taxon>Magnoliopsida</taxon>
        <taxon>Liliopsida</taxon>
        <taxon>Poales</taxon>
        <taxon>Poaceae</taxon>
        <taxon>BOP clade</taxon>
        <taxon>Pooideae</taxon>
        <taxon>Poodae</taxon>
        <taxon>Poeae</taxon>
        <taxon>Poeae Chloroplast Group 2 (Poeae type)</taxon>
        <taxon>Loliodinae</taxon>
        <taxon>Loliinae</taxon>
        <taxon>Lolium</taxon>
    </lineage>
</organism>
<name>A0AAD8WLU5_LOLMU</name>
<comment type="caution">
    <text evidence="4">The sequence shown here is derived from an EMBL/GenBank/DDBJ whole genome shotgun (WGS) entry which is preliminary data.</text>
</comment>
<dbReference type="Proteomes" id="UP001231189">
    <property type="component" value="Unassembled WGS sequence"/>
</dbReference>
<gene>
    <name evidence="4" type="ORF">QYE76_054965</name>
</gene>
<evidence type="ECO:0000259" key="3">
    <source>
        <dbReference type="Pfam" id="PF11835"/>
    </source>
</evidence>
<proteinExistence type="predicted"/>
<dbReference type="AlphaFoldDB" id="A0AAD8WLU5"/>
<reference evidence="4" key="1">
    <citation type="submission" date="2023-07" db="EMBL/GenBank/DDBJ databases">
        <title>A chromosome-level genome assembly of Lolium multiflorum.</title>
        <authorList>
            <person name="Chen Y."/>
            <person name="Copetti D."/>
            <person name="Kolliker R."/>
            <person name="Studer B."/>
        </authorList>
    </citation>
    <scope>NUCLEOTIDE SEQUENCE</scope>
    <source>
        <strain evidence="4">02402/16</strain>
        <tissue evidence="4">Leaf</tissue>
    </source>
</reference>
<dbReference type="CDD" id="cd12422">
    <property type="entry name" value="RRM2_PTBP1_hnRNPL_like"/>
    <property type="match status" value="1"/>
</dbReference>
<accession>A0AAD8WLU5</accession>
<dbReference type="InterPro" id="IPR035979">
    <property type="entry name" value="RBD_domain_sf"/>
</dbReference>
<dbReference type="GO" id="GO:0003723">
    <property type="term" value="F:RNA binding"/>
    <property type="evidence" value="ECO:0007669"/>
    <property type="project" value="UniProtKB-KW"/>
</dbReference>
<dbReference type="Gene3D" id="3.30.70.330">
    <property type="match status" value="1"/>
</dbReference>
<dbReference type="InterPro" id="IPR012677">
    <property type="entry name" value="Nucleotide-bd_a/b_plait_sf"/>
</dbReference>
<dbReference type="SUPFAM" id="SSF54928">
    <property type="entry name" value="RNA-binding domain, RBD"/>
    <property type="match status" value="1"/>
</dbReference>
<evidence type="ECO:0000313" key="5">
    <source>
        <dbReference type="Proteomes" id="UP001231189"/>
    </source>
</evidence>
<protein>
    <recommendedName>
        <fullName evidence="3">PTBP1-like RNA recognition motif 2 domain-containing protein</fullName>
    </recommendedName>
</protein>
<dbReference type="PANTHER" id="PTHR15592">
    <property type="entry name" value="MATRIN 3/NUCLEAR PROTEIN 220-RELATED"/>
    <property type="match status" value="1"/>
</dbReference>
<sequence>MDASETGAVATPVVSLDQMLARSKRIDELMKSTSDSLAQIARLQNSTQRIWDSRPQRLKSTEQLVQANTPTSSRTTPLVHVPTMCSTSRMEEKHRPSAHHLFDGRCERKEVTTRHVLLVTVSCVMYPVTEKVLHRVFDPYGMNGICVMQKTTHVEAFVEFWSWSEAVRARGALHGRCIYDNCCFLNIQYSSPSAIVSAPTPPIVAPTAPTMTDQGLLLMETTLPAVLEREQAVGADVLKVEDNLAAIMPTRCSIIVPSMDTNMQLSAFTQEATECASLSVNVLNADLKINVESFYKDDYDVVMTHIGGLSIFLELGLPFVEDVCTERISKDMTSDEELANNVLTHVGGWSLFVEHDMTTHRQFQGSISIDKRFDQVLGLSKMLASTGYTQGTVSVCFSNPDILSHTIKQMKVACQSLIHFTQKSSSQLVRTLEATSFFHAEHLLVTWLCRTWDPGASRFPCGVLNNKIFATNINVSFLNLLIHLHVWEDGKSTALAMELYVQWDPGIINIILMDAMPCIGKLSLTQGAISCAVVCQWGAFPECQARDTKLCSVENSFQFLAAGGTCSFSSCSNLCTVHQRDTAMAPIRIDAFKGIASDFTEYGIKIDHRSQVLGILEGYPTSQFVVVFVLFRGRQLLVFPSICKGQDFCSLAISANKLQHMTWNPGVHLSVSTRSVKVTAAGARDICDNASFLRRSYCRIWSYIMFRLRHGQAVAWGQATFCRGGSVTPEHGHVLGQEANGLWTHWRAGLVWSLQRRARATISGIKQNRTG</sequence>
<evidence type="ECO:0000256" key="1">
    <source>
        <dbReference type="ARBA" id="ARBA00022737"/>
    </source>
</evidence>